<gene>
    <name evidence="1" type="ORF">AS202_17490</name>
</gene>
<evidence type="ECO:0000313" key="2">
    <source>
        <dbReference type="Proteomes" id="UP000069030"/>
    </source>
</evidence>
<organism evidence="1 2">
    <name type="scientific">Myroides odoratimimus</name>
    <dbReference type="NCBI Taxonomy" id="76832"/>
    <lineage>
        <taxon>Bacteria</taxon>
        <taxon>Pseudomonadati</taxon>
        <taxon>Bacteroidota</taxon>
        <taxon>Flavobacteriia</taxon>
        <taxon>Flavobacteriales</taxon>
        <taxon>Flavobacteriaceae</taxon>
        <taxon>Myroides</taxon>
    </lineage>
</organism>
<sequence>MARINSKKLLVGIIGPIYGKEHRGKQIFQTRPNRSKQDKSKNHNAKLMRSVSHNSSFIRQVIEIHLNKRHESYMHSRFLGQLISIMHQEDKIDFKQRSIFSVNCKALEGFEFNRKVLFKETFLERIIVQHTDKEVLQVRVPSFIPKEQVVFPKGCTDALLRIRAFAIHPDNDLSKEGPLRELNIEFSIHDSIVNETDWLCNCIDTDEKFELLVADIQFFYPINNTAQRLTLYNTKEYNPSMVIYAK</sequence>
<dbReference type="AlphaFoldDB" id="A0AAI8C8B3"/>
<protein>
    <submittedName>
        <fullName evidence="1">Uncharacterized protein</fullName>
    </submittedName>
</protein>
<evidence type="ECO:0000313" key="1">
    <source>
        <dbReference type="EMBL" id="ALU27832.1"/>
    </source>
</evidence>
<accession>A0AAI8C8B3</accession>
<name>A0AAI8C8B3_9FLAO</name>
<dbReference type="Proteomes" id="UP000069030">
    <property type="component" value="Chromosome"/>
</dbReference>
<dbReference type="EMBL" id="CP013690">
    <property type="protein sequence ID" value="ALU27832.1"/>
    <property type="molecule type" value="Genomic_DNA"/>
</dbReference>
<reference evidence="1 2" key="1">
    <citation type="journal article" date="2016" name="J. Zhejiang Univ. Sci. B">
        <title>Antibiotic resistance mechanisms of Myroides sp.</title>
        <authorList>
            <person name="Hu S."/>
            <person name="Yuan S."/>
            <person name="Qu H."/>
            <person name="Jiang T."/>
            <person name="Zhou Y."/>
            <person name="Wang M."/>
            <person name="Ming D."/>
        </authorList>
    </citation>
    <scope>NUCLEOTIDE SEQUENCE [LARGE SCALE GENOMIC DNA]</scope>
    <source>
        <strain evidence="1 2">PR63039</strain>
    </source>
</reference>
<dbReference type="RefSeq" id="WP_006258316.1">
    <property type="nucleotide sequence ID" value="NZ_CP013690.1"/>
</dbReference>
<dbReference type="KEGG" id="mod:AS202_17490"/>
<proteinExistence type="predicted"/>